<proteinExistence type="predicted"/>
<comment type="caution">
    <text evidence="2">The sequence shown here is derived from an EMBL/GenBank/DDBJ whole genome shotgun (WGS) entry which is preliminary data.</text>
</comment>
<evidence type="ECO:0000256" key="1">
    <source>
        <dbReference type="SAM" id="Phobius"/>
    </source>
</evidence>
<dbReference type="AlphaFoldDB" id="A0A444HCU7"/>
<accession>A0A444HCU7</accession>
<dbReference type="EMBL" id="SBII01000003">
    <property type="protein sequence ID" value="RWX01606.1"/>
    <property type="molecule type" value="Genomic_DNA"/>
</dbReference>
<dbReference type="OrthoDB" id="1353227at2"/>
<dbReference type="RefSeq" id="WP_128389143.1">
    <property type="nucleotide sequence ID" value="NZ_SBII01000003.1"/>
</dbReference>
<name>A0A444HCU7_9FLAO</name>
<evidence type="ECO:0000313" key="3">
    <source>
        <dbReference type="Proteomes" id="UP000287527"/>
    </source>
</evidence>
<keyword evidence="1" id="KW-0812">Transmembrane</keyword>
<feature type="transmembrane region" description="Helical" evidence="1">
    <location>
        <begin position="197"/>
        <end position="216"/>
    </location>
</feature>
<protein>
    <submittedName>
        <fullName evidence="2">Uncharacterized protein</fullName>
    </submittedName>
</protein>
<organism evidence="2 3">
    <name type="scientific">Flavobacterium cerinum</name>
    <dbReference type="NCBI Taxonomy" id="2502784"/>
    <lineage>
        <taxon>Bacteria</taxon>
        <taxon>Pseudomonadati</taxon>
        <taxon>Bacteroidota</taxon>
        <taxon>Flavobacteriia</taxon>
        <taxon>Flavobacteriales</taxon>
        <taxon>Flavobacteriaceae</taxon>
        <taxon>Flavobacterium</taxon>
    </lineage>
</organism>
<evidence type="ECO:0000313" key="2">
    <source>
        <dbReference type="EMBL" id="RWX01606.1"/>
    </source>
</evidence>
<gene>
    <name evidence="2" type="ORF">EPI11_06550</name>
</gene>
<reference evidence="2 3" key="1">
    <citation type="submission" date="2019-01" db="EMBL/GenBank/DDBJ databases">
        <title>Flavobacterium sp. nov.,isolated from freshwater.</title>
        <authorList>
            <person name="Zhang R."/>
            <person name="Du Z.-J."/>
        </authorList>
    </citation>
    <scope>NUCLEOTIDE SEQUENCE [LARGE SCALE GENOMIC DNA]</scope>
    <source>
        <strain evidence="2 3">1E403</strain>
    </source>
</reference>
<keyword evidence="1" id="KW-0472">Membrane</keyword>
<keyword evidence="3" id="KW-1185">Reference proteome</keyword>
<dbReference type="Proteomes" id="UP000287527">
    <property type="component" value="Unassembled WGS sequence"/>
</dbReference>
<sequence>MNPELEKLVEYALADGYISDKDREVLFRKAQQQGFDTDELEMILEGKLYEQNKKKPQPNKCPGCGEILKGLSKVCPSCDYVLDTSSKESTETLDVSMKKIDNSVLGLSYVPTPGASDVFSTTLLSLVTLGLYIIYKKVIKKESLFDANRKGFDSIVLMTTTQINQLRQKYGADRQINSYLDTTTRQIIDLTKKRDKASIKIGALSFGLAALIIYIFSNIPKLPDAPKKVETAEEKTERLIKSDSIGKAKIAAAGVTDIAEREQYLDKLQDMEIDSLTNASDYNGALLLAAKIKDISGRSYDNDKMKNKIDLIIEKEVTELIDNKDFKRARERAEIASSLQKSKLDDLIKLAETVEKDIKKKSKK</sequence>
<feature type="transmembrane region" description="Helical" evidence="1">
    <location>
        <begin position="118"/>
        <end position="135"/>
    </location>
</feature>
<keyword evidence="1" id="KW-1133">Transmembrane helix</keyword>